<dbReference type="AlphaFoldDB" id="A0A166L8G3"/>
<protein>
    <submittedName>
        <fullName evidence="2">NAD dependent epimerase dehydratase family protein</fullName>
    </submittedName>
</protein>
<name>A0A166L8G3_9PEZI</name>
<dbReference type="Proteomes" id="UP000076552">
    <property type="component" value="Unassembled WGS sequence"/>
</dbReference>
<accession>A0A166L8G3</accession>
<organism evidence="2 3">
    <name type="scientific">Colletotrichum tofieldiae</name>
    <dbReference type="NCBI Taxonomy" id="708197"/>
    <lineage>
        <taxon>Eukaryota</taxon>
        <taxon>Fungi</taxon>
        <taxon>Dikarya</taxon>
        <taxon>Ascomycota</taxon>
        <taxon>Pezizomycotina</taxon>
        <taxon>Sordariomycetes</taxon>
        <taxon>Hypocreomycetidae</taxon>
        <taxon>Glomerellales</taxon>
        <taxon>Glomerellaceae</taxon>
        <taxon>Colletotrichum</taxon>
        <taxon>Colletotrichum spaethianum species complex</taxon>
    </lineage>
</organism>
<dbReference type="PANTHER" id="PTHR32487:SF29">
    <property type="entry name" value="NAD-DEPENDENT EPIMERASE_DEHYDRATASE DOMAIN-CONTAINING PROTEIN"/>
    <property type="match status" value="1"/>
</dbReference>
<reference evidence="2 3" key="1">
    <citation type="submission" date="2015-06" db="EMBL/GenBank/DDBJ databases">
        <title>Survival trade-offs in plant roots during colonization by closely related pathogenic and mutualistic fungi.</title>
        <authorList>
            <person name="Hacquard S."/>
            <person name="Kracher B."/>
            <person name="Hiruma K."/>
            <person name="Weinman A."/>
            <person name="Muench P."/>
            <person name="Garrido Oter R."/>
            <person name="Ver Loren van Themaat E."/>
            <person name="Dallerey J.-F."/>
            <person name="Damm U."/>
            <person name="Henrissat B."/>
            <person name="Lespinet O."/>
            <person name="Thon M."/>
            <person name="Kemen E."/>
            <person name="McHardy A.C."/>
            <person name="Schulze-Lefert P."/>
            <person name="O'Connell R.J."/>
        </authorList>
    </citation>
    <scope>NUCLEOTIDE SEQUENCE [LARGE SCALE GENOMIC DNA]</scope>
    <source>
        <strain evidence="2 3">0861</strain>
    </source>
</reference>
<proteinExistence type="predicted"/>
<comment type="caution">
    <text evidence="2">The sequence shown here is derived from an EMBL/GenBank/DDBJ whole genome shotgun (WGS) entry which is preliminary data.</text>
</comment>
<dbReference type="OrthoDB" id="1731983at2759"/>
<dbReference type="SUPFAM" id="SSF51735">
    <property type="entry name" value="NAD(P)-binding Rossmann-fold domains"/>
    <property type="match status" value="1"/>
</dbReference>
<evidence type="ECO:0000313" key="2">
    <source>
        <dbReference type="EMBL" id="KZL63227.1"/>
    </source>
</evidence>
<dbReference type="CDD" id="cd08948">
    <property type="entry name" value="5beta-POR_like_SDR_a"/>
    <property type="match status" value="1"/>
</dbReference>
<sequence>MSSSDSRLRNIGIYRNLPTFRSSVKGLTAIITGANGISGFNTLRALLDSPERWETIYCLSRRPPPDPMMAMLSPEARSRIQVVTCDFLDEPTSIAKSMKEAGVRANNVFYYSYIHHNWSESEALVRDNVQLLKNFLEALELAEIRPSRFTLQTGGKNYGMHIGRVRTPLLESDPQPRHLQPNFYYPQEDLLKAFCERTGSTWNVIRPAAVIGASTNAGMNMFYDFAIYATVQARKGEPLVFGGDWEQWQFEYYHCTARMTGYLTEWAAVQKECANEAFNSQDGGPLSYERYFHELARWFGAKGVVPPPDDESKLRLVVGKPGKETPLGYGPPYTARQSFSMAEWAKREENAAVWSEIMKDSGGKIVNNPFKVDGAIEMADMGYIRFGSLCLNKARRNGWTGFVDSLESIFEMYQEMEALGMLPAMQVSEPHPLC</sequence>
<keyword evidence="3" id="KW-1185">Reference proteome</keyword>
<dbReference type="InterPro" id="IPR036291">
    <property type="entry name" value="NAD(P)-bd_dom_sf"/>
</dbReference>
<dbReference type="Gene3D" id="3.40.50.720">
    <property type="entry name" value="NAD(P)-binding Rossmann-like Domain"/>
    <property type="match status" value="1"/>
</dbReference>
<evidence type="ECO:0000313" key="3">
    <source>
        <dbReference type="Proteomes" id="UP000076552"/>
    </source>
</evidence>
<dbReference type="PANTHER" id="PTHR32487">
    <property type="entry name" value="3-OXO-DELTA(4,5)-STEROID 5-BETA-REDUCTASE"/>
    <property type="match status" value="1"/>
</dbReference>
<dbReference type="STRING" id="708197.A0A166L8G3"/>
<dbReference type="InterPro" id="IPR055222">
    <property type="entry name" value="PRISE-like_Rossmann-fold"/>
</dbReference>
<evidence type="ECO:0000259" key="1">
    <source>
        <dbReference type="Pfam" id="PF22917"/>
    </source>
</evidence>
<feature type="domain" description="PRISE-like Rossmann-fold" evidence="1">
    <location>
        <begin position="29"/>
        <end position="310"/>
    </location>
</feature>
<dbReference type="Pfam" id="PF22917">
    <property type="entry name" value="PRISE"/>
    <property type="match status" value="1"/>
</dbReference>
<gene>
    <name evidence="2" type="ORF">CT0861_01892</name>
</gene>
<dbReference type="EMBL" id="LFIV01000483">
    <property type="protein sequence ID" value="KZL63227.1"/>
    <property type="molecule type" value="Genomic_DNA"/>
</dbReference>